<reference evidence="1" key="1">
    <citation type="submission" date="2023-11" db="EMBL/GenBank/DDBJ databases">
        <authorList>
            <person name="De Vega J J."/>
            <person name="De Vega J J."/>
        </authorList>
    </citation>
    <scope>NUCLEOTIDE SEQUENCE</scope>
</reference>
<gene>
    <name evidence="1" type="ORF">MYCIT1_LOCUS8673</name>
</gene>
<evidence type="ECO:0000313" key="1">
    <source>
        <dbReference type="EMBL" id="CAK5266745.1"/>
    </source>
</evidence>
<dbReference type="AlphaFoldDB" id="A0AAD2H134"/>
<accession>A0AAD2H134</accession>
<comment type="caution">
    <text evidence="1">The sequence shown here is derived from an EMBL/GenBank/DDBJ whole genome shotgun (WGS) entry which is preliminary data.</text>
</comment>
<dbReference type="Proteomes" id="UP001295794">
    <property type="component" value="Unassembled WGS sequence"/>
</dbReference>
<name>A0AAD2H134_9AGAR</name>
<organism evidence="1 2">
    <name type="scientific">Mycena citricolor</name>
    <dbReference type="NCBI Taxonomy" id="2018698"/>
    <lineage>
        <taxon>Eukaryota</taxon>
        <taxon>Fungi</taxon>
        <taxon>Dikarya</taxon>
        <taxon>Basidiomycota</taxon>
        <taxon>Agaricomycotina</taxon>
        <taxon>Agaricomycetes</taxon>
        <taxon>Agaricomycetidae</taxon>
        <taxon>Agaricales</taxon>
        <taxon>Marasmiineae</taxon>
        <taxon>Mycenaceae</taxon>
        <taxon>Mycena</taxon>
    </lineage>
</organism>
<keyword evidence="2" id="KW-1185">Reference proteome</keyword>
<evidence type="ECO:0000313" key="2">
    <source>
        <dbReference type="Proteomes" id="UP001295794"/>
    </source>
</evidence>
<protein>
    <submittedName>
        <fullName evidence="1">Uncharacterized protein</fullName>
    </submittedName>
</protein>
<dbReference type="EMBL" id="CAVNYO010000110">
    <property type="protein sequence ID" value="CAK5266745.1"/>
    <property type="molecule type" value="Genomic_DNA"/>
</dbReference>
<sequence length="207" mass="21260">MSTIHYTTRRAMAPGSWENTCPSWVAGDYTRSTCQWLSPCPTCRCSPASTVRPNKWSTIRAPPPPSAAMRCWAYGTASAGVPPPSGLRSSACRVLSTSPTVTAAPDPACERTSILAFTSPVSTRRNSTSAGGSQAAVSSRAWCGPSSLRNVRDGRDRSSCITLRHALMVGSVAPPLASCSPSSSSSSSGSGIGCEMSGVGGVVSAGL</sequence>
<proteinExistence type="predicted"/>